<feature type="region of interest" description="Disordered" evidence="1">
    <location>
        <begin position="1"/>
        <end position="29"/>
    </location>
</feature>
<feature type="region of interest" description="Disordered" evidence="1">
    <location>
        <begin position="41"/>
        <end position="227"/>
    </location>
</feature>
<organism evidence="2 3">
    <name type="scientific">Mortierella polycephala</name>
    <dbReference type="NCBI Taxonomy" id="41804"/>
    <lineage>
        <taxon>Eukaryota</taxon>
        <taxon>Fungi</taxon>
        <taxon>Fungi incertae sedis</taxon>
        <taxon>Mucoromycota</taxon>
        <taxon>Mortierellomycotina</taxon>
        <taxon>Mortierellomycetes</taxon>
        <taxon>Mortierellales</taxon>
        <taxon>Mortierellaceae</taxon>
        <taxon>Mortierella</taxon>
    </lineage>
</organism>
<reference evidence="2" key="1">
    <citation type="journal article" date="2020" name="Fungal Divers.">
        <title>Resolving the Mortierellaceae phylogeny through synthesis of multi-gene phylogenetics and phylogenomics.</title>
        <authorList>
            <person name="Vandepol N."/>
            <person name="Liber J."/>
            <person name="Desiro A."/>
            <person name="Na H."/>
            <person name="Kennedy M."/>
            <person name="Barry K."/>
            <person name="Grigoriev I.V."/>
            <person name="Miller A.N."/>
            <person name="O'Donnell K."/>
            <person name="Stajich J.E."/>
            <person name="Bonito G."/>
        </authorList>
    </citation>
    <scope>NUCLEOTIDE SEQUENCE</scope>
    <source>
        <strain evidence="2">KOD948</strain>
    </source>
</reference>
<feature type="compositionally biased region" description="Polar residues" evidence="1">
    <location>
        <begin position="135"/>
        <end position="144"/>
    </location>
</feature>
<feature type="compositionally biased region" description="Low complexity" evidence="1">
    <location>
        <begin position="671"/>
        <end position="681"/>
    </location>
</feature>
<proteinExistence type="predicted"/>
<feature type="region of interest" description="Disordered" evidence="1">
    <location>
        <begin position="1221"/>
        <end position="1423"/>
    </location>
</feature>
<dbReference type="EMBL" id="JAAAJA010000436">
    <property type="protein sequence ID" value="KAG0253840.1"/>
    <property type="molecule type" value="Genomic_DNA"/>
</dbReference>
<feature type="compositionally biased region" description="Low complexity" evidence="1">
    <location>
        <begin position="76"/>
        <end position="86"/>
    </location>
</feature>
<comment type="caution">
    <text evidence="2">The sequence shown here is derived from an EMBL/GenBank/DDBJ whole genome shotgun (WGS) entry which is preliminary data.</text>
</comment>
<feature type="compositionally biased region" description="Acidic residues" evidence="1">
    <location>
        <begin position="1250"/>
        <end position="1261"/>
    </location>
</feature>
<feature type="compositionally biased region" description="Polar residues" evidence="1">
    <location>
        <begin position="46"/>
        <end position="68"/>
    </location>
</feature>
<feature type="compositionally biased region" description="Basic residues" evidence="1">
    <location>
        <begin position="685"/>
        <end position="694"/>
    </location>
</feature>
<feature type="compositionally biased region" description="Basic residues" evidence="1">
    <location>
        <begin position="87"/>
        <end position="99"/>
    </location>
</feature>
<sequence>MDSRESSAESESVVRDSSRSLSPSLLPTLDLEWERLEYERIESERTNSQPSPGPSATQEIVSQDSDGASRTPPPEASLSSSSLAIARKAKKAGNGRRKGKGAEDFDTAANATHEITEQVAQVQSSEYEQEHDQESSQNVSSTPTTERKGKGKKAGNAIGSAKEAGKGRRKSKRAGDVDAAVSATPAIAEQEAREQEQEQDQETTRDGSSTTNKLMSKAPGPRSRRRHYKFRKPLTFATDIEMTMEEWFKNNMDQDEEEAVTHGTHSQPEELTDEALWNLLISRKNTGEGSEFKDIVRFHIKKQLSKPLWQQFPDSRKDAESVRLGLQDHIQVMRYQEKQPHRIVDYIPKWIGGVEKQMREKMRKAQKEVQGILKLVSQDFVEAKKPVISQTRCQWCGVKIPPFSLKRTFRLLEFARIDINGIPLPSLYDFDHEQRRLCLHCVAECGALLKEKRRFQQFYELTAMAQPFGCNNCGIRGGVKFQQAAGLIGMVCQPCGDFKELHGLDRNPPELDKAGLDAIAASLDTSGIHWDKVANNLLANPRFQYTAQGLQYQWLQSVRKPDAPILSAYILLQHNHLTRRSQDWELYTCFARSPAQAALYFARFVALYKKHPMTYLYIRQLENWNIPEPRGDEWEDLSFNLQTFEQLKKQIRGGVSTKETEQESEQEQDQQNDQRQLQQEQGGTRTKKRKRAWSRRVAGVATNGQPLSQRLRTVLANNVSTANFAAYDDRNALNKWKRWMIKYLGQENRHLQNQIQSDRVWDESYLGALREPLSIHMGDKSNIKSTQSMINYLDKEMGLIPGTAGLVPLNPPEPRMKLLQSWDQNSARDVVRKSVRDARRLFMHQWHLWRKELRILKETERPVIHARKALDRAMEAWKDIQEFVEQHGYGPRTKEDCIRTAIDLEVREKNRSLTGDEDVEEYSLPPNLFKLDDENLYRELPLEFRPLKANTLRALAGPRPEFSESEDPRRQFFLEQMQRIDRQKIKNSRPVAVGSGKISCGDEFQGRSVFPTRTKLPHAFDSTRMPSGNHPVHLLPSEYQVHVFQSVLVPEERTANVRLVRTERYKRQGDSIQGGGPVQVPAIINKENMRGFYRESNRTLRYQAALPRVAKRDKYLEPTIVLKTDRSLIESSQTGRSGVEIWEELDLLKVEKQKIAKRSEDLMVIRQKILEHLDMNQDEILEYGKKLYRVTYESRLKDSTVLQGLESKLTESTAVKETNVKKRTRRVPVMQEQLSEEDDSDQDMEHESQLEEEEVEVEEEEPLRRRRKVMLEQTSPPESIDVKGKGRAVDRGSDDEDQALMESLLDTDDDLAGDDSEDDDDDGYRTAQEQDDNPLFMDDDGGIDFSTFGALGQPDLVLEGDDSDHDSPVLAVHPQPGHASESDDNVSKKGEQYRQNHAFDGDEDEVYMLEDEDDDVDDSNWHP</sequence>
<name>A0A9P6PW83_9FUNG</name>
<feature type="compositionally biased region" description="Acidic residues" evidence="1">
    <location>
        <begin position="1293"/>
        <end position="1322"/>
    </location>
</feature>
<accession>A0A9P6PW83</accession>
<evidence type="ECO:0000256" key="1">
    <source>
        <dbReference type="SAM" id="MobiDB-lite"/>
    </source>
</evidence>
<protein>
    <submittedName>
        <fullName evidence="2">Uncharacterized protein</fullName>
    </submittedName>
</protein>
<feature type="compositionally biased region" description="Basic and acidic residues" evidence="1">
    <location>
        <begin position="1280"/>
        <end position="1292"/>
    </location>
</feature>
<evidence type="ECO:0000313" key="3">
    <source>
        <dbReference type="Proteomes" id="UP000726737"/>
    </source>
</evidence>
<feature type="compositionally biased region" description="Acidic residues" evidence="1">
    <location>
        <begin position="1329"/>
        <end position="1342"/>
    </location>
</feature>
<feature type="compositionally biased region" description="Basic and acidic residues" evidence="1">
    <location>
        <begin position="1"/>
        <end position="18"/>
    </location>
</feature>
<dbReference type="Proteomes" id="UP000726737">
    <property type="component" value="Unassembled WGS sequence"/>
</dbReference>
<evidence type="ECO:0000313" key="2">
    <source>
        <dbReference type="EMBL" id="KAG0253840.1"/>
    </source>
</evidence>
<dbReference type="OrthoDB" id="2441062at2759"/>
<feature type="compositionally biased region" description="Basic and acidic residues" evidence="1">
    <location>
        <begin position="1385"/>
        <end position="1400"/>
    </location>
</feature>
<feature type="compositionally biased region" description="Acidic residues" evidence="1">
    <location>
        <begin position="1401"/>
        <end position="1423"/>
    </location>
</feature>
<keyword evidence="3" id="KW-1185">Reference proteome</keyword>
<feature type="region of interest" description="Disordered" evidence="1">
    <location>
        <begin position="653"/>
        <end position="699"/>
    </location>
</feature>
<gene>
    <name evidence="2" type="ORF">BG011_006127</name>
</gene>